<protein>
    <submittedName>
        <fullName evidence="1">Expansin protein</fullName>
    </submittedName>
</protein>
<gene>
    <name evidence="1" type="ORF">IHE45_14G031400</name>
</gene>
<sequence length="267" mass="28910">MFWERVRGMGRIVLKMMQVLFVGMMFALEVEGIKGNGWLNGHATYYGASQNPTTLGGACGYDNTAHAGFGVNTAAVSGALFGGGEACGACFQVTCDARADPKWCIARAAVTVTVTNFCPANNNGGWCDFPRVHFDMSLPAFSRVARVGSEGIVPILYRRVSCKRVGGVRFTLKGQGNFNLVMFTNIGGSGAVKAAWVKASSSSSSSSSWASMQRNWGANWQTNADFRNQALSFKLLLTDGKTLEFPYVVPPTWIFGQTFISRRQFSN</sequence>
<comment type="caution">
    <text evidence="1">The sequence shown here is derived from an EMBL/GenBank/DDBJ whole genome shotgun (WGS) entry which is preliminary data.</text>
</comment>
<evidence type="ECO:0000313" key="2">
    <source>
        <dbReference type="Proteomes" id="UP000827976"/>
    </source>
</evidence>
<organism evidence="1 2">
    <name type="scientific">Dioscorea alata</name>
    <name type="common">Purple yam</name>
    <dbReference type="NCBI Taxonomy" id="55571"/>
    <lineage>
        <taxon>Eukaryota</taxon>
        <taxon>Viridiplantae</taxon>
        <taxon>Streptophyta</taxon>
        <taxon>Embryophyta</taxon>
        <taxon>Tracheophyta</taxon>
        <taxon>Spermatophyta</taxon>
        <taxon>Magnoliopsida</taxon>
        <taxon>Liliopsida</taxon>
        <taxon>Dioscoreales</taxon>
        <taxon>Dioscoreaceae</taxon>
        <taxon>Dioscorea</taxon>
    </lineage>
</organism>
<dbReference type="Proteomes" id="UP000827976">
    <property type="component" value="Chromosome 14"/>
</dbReference>
<accession>A0ACB7UR13</accession>
<keyword evidence="2" id="KW-1185">Reference proteome</keyword>
<reference evidence="2" key="1">
    <citation type="journal article" date="2022" name="Nat. Commun.">
        <title>Chromosome evolution and the genetic basis of agronomically important traits in greater yam.</title>
        <authorList>
            <person name="Bredeson J.V."/>
            <person name="Lyons J.B."/>
            <person name="Oniyinde I.O."/>
            <person name="Okereke N.R."/>
            <person name="Kolade O."/>
            <person name="Nnabue I."/>
            <person name="Nwadili C.O."/>
            <person name="Hribova E."/>
            <person name="Parker M."/>
            <person name="Nwogha J."/>
            <person name="Shu S."/>
            <person name="Carlson J."/>
            <person name="Kariba R."/>
            <person name="Muthemba S."/>
            <person name="Knop K."/>
            <person name="Barton G.J."/>
            <person name="Sherwood A.V."/>
            <person name="Lopez-Montes A."/>
            <person name="Asiedu R."/>
            <person name="Jamnadass R."/>
            <person name="Muchugi A."/>
            <person name="Goodstein D."/>
            <person name="Egesi C.N."/>
            <person name="Featherston J."/>
            <person name="Asfaw A."/>
            <person name="Simpson G.G."/>
            <person name="Dolezel J."/>
            <person name="Hendre P.S."/>
            <person name="Van Deynze A."/>
            <person name="Kumar P.L."/>
            <person name="Obidiegwu J.E."/>
            <person name="Bhattacharjee R."/>
            <person name="Rokhsar D.S."/>
        </authorList>
    </citation>
    <scope>NUCLEOTIDE SEQUENCE [LARGE SCALE GENOMIC DNA]</scope>
    <source>
        <strain evidence="2">cv. TDa95/00328</strain>
    </source>
</reference>
<proteinExistence type="predicted"/>
<dbReference type="EMBL" id="CM037024">
    <property type="protein sequence ID" value="KAH7663104.1"/>
    <property type="molecule type" value="Genomic_DNA"/>
</dbReference>
<evidence type="ECO:0000313" key="1">
    <source>
        <dbReference type="EMBL" id="KAH7663104.1"/>
    </source>
</evidence>
<name>A0ACB7UR13_DIOAL</name>